<dbReference type="InterPro" id="IPR036676">
    <property type="entry name" value="PurM-like_C_sf"/>
</dbReference>
<reference evidence="19" key="1">
    <citation type="submission" date="2012-11" db="EMBL/GenBank/DDBJ databases">
        <authorList>
            <person name="Lucero-Rivera Y.E."/>
            <person name="Tovar-Ramirez D."/>
        </authorList>
    </citation>
    <scope>NUCLEOTIDE SEQUENCE [LARGE SCALE GENOMIC DNA]</scope>
    <source>
        <strain evidence="19">Araruama</strain>
    </source>
</reference>
<evidence type="ECO:0000256" key="9">
    <source>
        <dbReference type="ARBA" id="ARBA00022755"/>
    </source>
</evidence>
<evidence type="ECO:0000256" key="12">
    <source>
        <dbReference type="ARBA" id="ARBA00032931"/>
    </source>
</evidence>
<evidence type="ECO:0000256" key="2">
    <source>
        <dbReference type="ARBA" id="ARBA00004686"/>
    </source>
</evidence>
<proteinExistence type="inferred from homology"/>
<gene>
    <name evidence="15" type="primary">purM</name>
    <name evidence="18" type="ORF">OMM_02233</name>
</gene>
<keyword evidence="8 15" id="KW-0547">Nucleotide-binding</keyword>
<evidence type="ECO:0000313" key="19">
    <source>
        <dbReference type="Proteomes" id="UP000189670"/>
    </source>
</evidence>
<dbReference type="InterPro" id="IPR036921">
    <property type="entry name" value="PurM-like_N_sf"/>
</dbReference>
<comment type="pathway">
    <text evidence="2 15">Purine metabolism; IMP biosynthesis via de novo pathway; 5-amino-1-(5-phospho-D-ribosyl)imidazole from N(2)-formyl-N(1)-(5-phospho-D-ribosyl)glycinamide: step 2/2.</text>
</comment>
<feature type="domain" description="PurM-like C-terminal" evidence="17">
    <location>
        <begin position="196"/>
        <end position="364"/>
    </location>
</feature>
<sequence length="367" mass="39761">MVSPLRLKNALKCALFKGKPMKKSLTYADSGVDIDKANELIPDIKKISRSTHRPGVIGDIGGFGGLFALNINQYKRPVLVSATDGVGTKLKIAFMMEKHDTIGIDLVAMCVNDIVVQGAKPLFFLDYISSGHLQSQVVLDIVRGIADGCRQADCALIGGETAEMPDFFKENEYDVCGFSVGAVDDARIIDGSNISVGHKLIGLASSGLHSNGYSLVRKICFDTLNYKIDTYVPELDQTIGECLLTPTRIYSEMLQTLIRDFDISGLAHITGGGLVDNVARILPGSCRAVISKSTWDAPPIFTLLKEAGNVSELEMLRTFNNGIGMVAIIAESQANEMLERLKAMNENAWIIGEIQAAAENEAQVIFI</sequence>
<evidence type="ECO:0000256" key="7">
    <source>
        <dbReference type="ARBA" id="ARBA00022598"/>
    </source>
</evidence>
<comment type="caution">
    <text evidence="18">The sequence shown here is derived from an EMBL/GenBank/DDBJ whole genome shotgun (WGS) entry which is preliminary data.</text>
</comment>
<dbReference type="GO" id="GO:0005524">
    <property type="term" value="F:ATP binding"/>
    <property type="evidence" value="ECO:0007669"/>
    <property type="project" value="UniProtKB-KW"/>
</dbReference>
<dbReference type="CDD" id="cd02196">
    <property type="entry name" value="PurM"/>
    <property type="match status" value="1"/>
</dbReference>
<keyword evidence="9 15" id="KW-0658">Purine biosynthesis</keyword>
<evidence type="ECO:0000259" key="16">
    <source>
        <dbReference type="Pfam" id="PF00586"/>
    </source>
</evidence>
<evidence type="ECO:0000256" key="10">
    <source>
        <dbReference type="ARBA" id="ARBA00022840"/>
    </source>
</evidence>
<keyword evidence="6 15" id="KW-0963">Cytoplasm</keyword>
<dbReference type="UniPathway" id="UPA00074">
    <property type="reaction ID" value="UER00129"/>
</dbReference>
<dbReference type="Proteomes" id="UP000189670">
    <property type="component" value="Unassembled WGS sequence"/>
</dbReference>
<evidence type="ECO:0000256" key="1">
    <source>
        <dbReference type="ARBA" id="ARBA00004496"/>
    </source>
</evidence>
<dbReference type="PANTHER" id="PTHR10520">
    <property type="entry name" value="TRIFUNCTIONAL PURINE BIOSYNTHETIC PROTEIN ADENOSINE-3-RELATED"/>
    <property type="match status" value="1"/>
</dbReference>
<organism evidence="18 19">
    <name type="scientific">Candidatus Magnetoglobus multicellularis str. Araruama</name>
    <dbReference type="NCBI Taxonomy" id="890399"/>
    <lineage>
        <taxon>Bacteria</taxon>
        <taxon>Pseudomonadati</taxon>
        <taxon>Thermodesulfobacteriota</taxon>
        <taxon>Desulfobacteria</taxon>
        <taxon>Desulfobacterales</taxon>
        <taxon>Desulfobacteraceae</taxon>
        <taxon>Candidatus Magnetoglobus</taxon>
    </lineage>
</organism>
<evidence type="ECO:0000313" key="18">
    <source>
        <dbReference type="EMBL" id="ETR71780.1"/>
    </source>
</evidence>
<evidence type="ECO:0000256" key="4">
    <source>
        <dbReference type="ARBA" id="ARBA00013047"/>
    </source>
</evidence>
<keyword evidence="10 15" id="KW-0067">ATP-binding</keyword>
<dbReference type="EMBL" id="ATBP01000223">
    <property type="protein sequence ID" value="ETR71780.1"/>
    <property type="molecule type" value="Genomic_DNA"/>
</dbReference>
<dbReference type="GO" id="GO:0046084">
    <property type="term" value="P:adenine biosynthetic process"/>
    <property type="evidence" value="ECO:0007669"/>
    <property type="project" value="TreeGrafter"/>
</dbReference>
<evidence type="ECO:0000256" key="5">
    <source>
        <dbReference type="ARBA" id="ARBA00020367"/>
    </source>
</evidence>
<dbReference type="GO" id="GO:0004637">
    <property type="term" value="F:phosphoribosylamine-glycine ligase activity"/>
    <property type="evidence" value="ECO:0007669"/>
    <property type="project" value="TreeGrafter"/>
</dbReference>
<dbReference type="FunFam" id="3.30.1330.10:FF:000001">
    <property type="entry name" value="Phosphoribosylformylglycinamidine cyclo-ligase"/>
    <property type="match status" value="1"/>
</dbReference>
<evidence type="ECO:0000256" key="15">
    <source>
        <dbReference type="HAMAP-Rule" id="MF_00741"/>
    </source>
</evidence>
<comment type="similarity">
    <text evidence="3 15">Belongs to the AIR synthase family.</text>
</comment>
<evidence type="ECO:0000256" key="8">
    <source>
        <dbReference type="ARBA" id="ARBA00022741"/>
    </source>
</evidence>
<comment type="subcellular location">
    <subcellularLocation>
        <location evidence="1 15">Cytoplasm</location>
    </subcellularLocation>
</comment>
<dbReference type="SUPFAM" id="SSF55326">
    <property type="entry name" value="PurM N-terminal domain-like"/>
    <property type="match status" value="1"/>
</dbReference>
<dbReference type="EC" id="6.3.3.1" evidence="4 15"/>
<evidence type="ECO:0000259" key="17">
    <source>
        <dbReference type="Pfam" id="PF02769"/>
    </source>
</evidence>
<name>A0A1V1PAD1_9BACT</name>
<accession>A0A1V1PAD1</accession>
<dbReference type="AlphaFoldDB" id="A0A1V1PAD1"/>
<dbReference type="Pfam" id="PF02769">
    <property type="entry name" value="AIRS_C"/>
    <property type="match status" value="1"/>
</dbReference>
<dbReference type="HAMAP" id="MF_00741">
    <property type="entry name" value="AIRS"/>
    <property type="match status" value="1"/>
</dbReference>
<protein>
    <recommendedName>
        <fullName evidence="5 15">Phosphoribosylformylglycinamidine cyclo-ligase</fullName>
        <ecNumber evidence="4 15">6.3.3.1</ecNumber>
    </recommendedName>
    <alternativeName>
        <fullName evidence="12 15">AIR synthase</fullName>
    </alternativeName>
    <alternativeName>
        <fullName evidence="13 15">AIRS</fullName>
    </alternativeName>
    <alternativeName>
        <fullName evidence="11 15">Phosphoribosyl-aminoimidazole synthetase</fullName>
    </alternativeName>
</protein>
<dbReference type="GO" id="GO:0004641">
    <property type="term" value="F:phosphoribosylformylglycinamidine cyclo-ligase activity"/>
    <property type="evidence" value="ECO:0007669"/>
    <property type="project" value="UniProtKB-UniRule"/>
</dbReference>
<comment type="catalytic activity">
    <reaction evidence="14 15">
        <text>2-formamido-N(1)-(5-O-phospho-beta-D-ribosyl)acetamidine + ATP = 5-amino-1-(5-phospho-beta-D-ribosyl)imidazole + ADP + phosphate + H(+)</text>
        <dbReference type="Rhea" id="RHEA:23032"/>
        <dbReference type="ChEBI" id="CHEBI:15378"/>
        <dbReference type="ChEBI" id="CHEBI:30616"/>
        <dbReference type="ChEBI" id="CHEBI:43474"/>
        <dbReference type="ChEBI" id="CHEBI:137981"/>
        <dbReference type="ChEBI" id="CHEBI:147287"/>
        <dbReference type="ChEBI" id="CHEBI:456216"/>
        <dbReference type="EC" id="6.3.3.1"/>
    </reaction>
</comment>
<dbReference type="InterPro" id="IPR016188">
    <property type="entry name" value="PurM-like_N"/>
</dbReference>
<keyword evidence="7 15" id="KW-0436">Ligase</keyword>
<dbReference type="Pfam" id="PF00586">
    <property type="entry name" value="AIRS"/>
    <property type="match status" value="1"/>
</dbReference>
<evidence type="ECO:0000256" key="3">
    <source>
        <dbReference type="ARBA" id="ARBA00010280"/>
    </source>
</evidence>
<dbReference type="SUPFAM" id="SSF56042">
    <property type="entry name" value="PurM C-terminal domain-like"/>
    <property type="match status" value="1"/>
</dbReference>
<evidence type="ECO:0000256" key="14">
    <source>
        <dbReference type="ARBA" id="ARBA00049057"/>
    </source>
</evidence>
<dbReference type="NCBIfam" id="TIGR00878">
    <property type="entry name" value="purM"/>
    <property type="match status" value="1"/>
</dbReference>
<evidence type="ECO:0000256" key="13">
    <source>
        <dbReference type="ARBA" id="ARBA00033093"/>
    </source>
</evidence>
<dbReference type="InterPro" id="IPR004733">
    <property type="entry name" value="PurM_cligase"/>
</dbReference>
<dbReference type="FunFam" id="3.90.650.10:FF:000011">
    <property type="entry name" value="Phosphoribosylformylglycinamidine cyclo-ligase"/>
    <property type="match status" value="1"/>
</dbReference>
<dbReference type="Gene3D" id="3.90.650.10">
    <property type="entry name" value="PurM-like C-terminal domain"/>
    <property type="match status" value="1"/>
</dbReference>
<dbReference type="InterPro" id="IPR010918">
    <property type="entry name" value="PurM-like_C_dom"/>
</dbReference>
<evidence type="ECO:0000256" key="6">
    <source>
        <dbReference type="ARBA" id="ARBA00022490"/>
    </source>
</evidence>
<dbReference type="PANTHER" id="PTHR10520:SF12">
    <property type="entry name" value="TRIFUNCTIONAL PURINE BIOSYNTHETIC PROTEIN ADENOSINE-3"/>
    <property type="match status" value="1"/>
</dbReference>
<feature type="domain" description="PurM-like N-terminal" evidence="16">
    <location>
        <begin position="78"/>
        <end position="183"/>
    </location>
</feature>
<dbReference type="GO" id="GO:0005829">
    <property type="term" value="C:cytosol"/>
    <property type="evidence" value="ECO:0007669"/>
    <property type="project" value="TreeGrafter"/>
</dbReference>
<dbReference type="GO" id="GO:0006189">
    <property type="term" value="P:'de novo' IMP biosynthetic process"/>
    <property type="evidence" value="ECO:0007669"/>
    <property type="project" value="UniProtKB-UniRule"/>
</dbReference>
<evidence type="ECO:0000256" key="11">
    <source>
        <dbReference type="ARBA" id="ARBA00031908"/>
    </source>
</evidence>
<dbReference type="Gene3D" id="3.30.1330.10">
    <property type="entry name" value="PurM-like, N-terminal domain"/>
    <property type="match status" value="1"/>
</dbReference>